<keyword evidence="1" id="KW-0472">Membrane</keyword>
<dbReference type="RefSeq" id="WP_138623997.1">
    <property type="nucleotide sequence ID" value="NZ_SZVP01000014.1"/>
</dbReference>
<evidence type="ECO:0000313" key="2">
    <source>
        <dbReference type="EMBL" id="TMM43309.1"/>
    </source>
</evidence>
<feature type="transmembrane region" description="Helical" evidence="1">
    <location>
        <begin position="46"/>
        <end position="66"/>
    </location>
</feature>
<keyword evidence="3" id="KW-1185">Reference proteome</keyword>
<sequence>MVINFLHQIWRALPCNKYHAFVMVIVMVMVMVMVEHDWRAMSMLLYAYIIALLVSSLCKALIIFIVSDTQAEKPCVK</sequence>
<keyword evidence="1" id="KW-0812">Transmembrane</keyword>
<dbReference type="Proteomes" id="UP000307702">
    <property type="component" value="Unassembled WGS sequence"/>
</dbReference>
<dbReference type="EMBL" id="SZVP01000014">
    <property type="protein sequence ID" value="TMM43309.1"/>
    <property type="molecule type" value="Genomic_DNA"/>
</dbReference>
<reference evidence="2 3" key="1">
    <citation type="submission" date="2019-05" db="EMBL/GenBank/DDBJ databases">
        <title>Colwellia ponticola sp. nov., isolated from seawater.</title>
        <authorList>
            <person name="Yoon J.-H."/>
        </authorList>
    </citation>
    <scope>NUCLEOTIDE SEQUENCE [LARGE SCALE GENOMIC DNA]</scope>
    <source>
        <strain evidence="2 3">OISW-25</strain>
    </source>
</reference>
<comment type="caution">
    <text evidence="2">The sequence shown here is derived from an EMBL/GenBank/DDBJ whole genome shotgun (WGS) entry which is preliminary data.</text>
</comment>
<accession>A0A8H2JK30</accession>
<keyword evidence="1" id="KW-1133">Transmembrane helix</keyword>
<feature type="transmembrane region" description="Helical" evidence="1">
    <location>
        <begin position="18"/>
        <end position="34"/>
    </location>
</feature>
<evidence type="ECO:0000256" key="1">
    <source>
        <dbReference type="SAM" id="Phobius"/>
    </source>
</evidence>
<protein>
    <submittedName>
        <fullName evidence="2">Uncharacterized protein</fullName>
    </submittedName>
</protein>
<name>A0A8H2JK30_9GAMM</name>
<dbReference type="AlphaFoldDB" id="A0A8H2JK30"/>
<gene>
    <name evidence="2" type="ORF">FCS21_13105</name>
</gene>
<organism evidence="2 3">
    <name type="scientific">Colwellia ponticola</name>
    <dbReference type="NCBI Taxonomy" id="2304625"/>
    <lineage>
        <taxon>Bacteria</taxon>
        <taxon>Pseudomonadati</taxon>
        <taxon>Pseudomonadota</taxon>
        <taxon>Gammaproteobacteria</taxon>
        <taxon>Alteromonadales</taxon>
        <taxon>Colwelliaceae</taxon>
        <taxon>Colwellia</taxon>
    </lineage>
</organism>
<proteinExistence type="predicted"/>
<evidence type="ECO:0000313" key="3">
    <source>
        <dbReference type="Proteomes" id="UP000307702"/>
    </source>
</evidence>